<feature type="region of interest" description="Disordered" evidence="13">
    <location>
        <begin position="1"/>
        <end position="25"/>
    </location>
</feature>
<dbReference type="InterPro" id="IPR013783">
    <property type="entry name" value="Ig-like_fold"/>
</dbReference>
<organism evidence="18">
    <name type="scientific">Deinococcus sonorensis KR-87</name>
    <dbReference type="NCBI Taxonomy" id="694439"/>
    <lineage>
        <taxon>Bacteria</taxon>
        <taxon>Thermotogati</taxon>
        <taxon>Deinococcota</taxon>
        <taxon>Deinococci</taxon>
        <taxon>Deinococcales</taxon>
        <taxon>Deinococcaceae</taxon>
        <taxon>Deinococcus</taxon>
    </lineage>
</organism>
<evidence type="ECO:0000256" key="10">
    <source>
        <dbReference type="ARBA" id="ARBA00038429"/>
    </source>
</evidence>
<feature type="domain" description="Beta-mannosidase Ig-fold" evidence="15">
    <location>
        <begin position="765"/>
        <end position="800"/>
    </location>
</feature>
<dbReference type="InterPro" id="IPR036156">
    <property type="entry name" value="Beta-gal/glucu_dom_sf"/>
</dbReference>
<dbReference type="Gene3D" id="2.60.120.260">
    <property type="entry name" value="Galactose-binding domain-like"/>
    <property type="match status" value="1"/>
</dbReference>
<evidence type="ECO:0000256" key="13">
    <source>
        <dbReference type="SAM" id="MobiDB-lite"/>
    </source>
</evidence>
<evidence type="ECO:0000256" key="5">
    <source>
        <dbReference type="ARBA" id="ARBA00012754"/>
    </source>
</evidence>
<dbReference type="AlphaFoldDB" id="A0AAU7U7N5"/>
<evidence type="ECO:0000256" key="8">
    <source>
        <dbReference type="ARBA" id="ARBA00023180"/>
    </source>
</evidence>
<evidence type="ECO:0000313" key="18">
    <source>
        <dbReference type="EMBL" id="XBV84714.1"/>
    </source>
</evidence>
<dbReference type="Gene3D" id="3.20.20.80">
    <property type="entry name" value="Glycosidases"/>
    <property type="match status" value="1"/>
</dbReference>
<evidence type="ECO:0000256" key="4">
    <source>
        <dbReference type="ARBA" id="ARBA00011738"/>
    </source>
</evidence>
<comment type="subcellular location">
    <subcellularLocation>
        <location evidence="2">Secreted</location>
    </subcellularLocation>
</comment>
<dbReference type="Pfam" id="PF17753">
    <property type="entry name" value="Ig_mannosidase"/>
    <property type="match status" value="1"/>
</dbReference>
<sequence length="832" mass="92999">MIEHPLNSNWQFKPRDPSRPVRDDVAAQDGWTRASVPGSVHQDLLAQGRIPDPYHGQNETQVQWVGQQDWLYRLTFAADSALLKEPHLQLHFAGLDTLCTVWLNGEPLLTSNNMFVPQTVDVGGRLHAGDNTLVLLFENVLEAGHALEARYGVQPAWNGDRSRVYIRKAQYHYGWDWGPVLLTAGPWQPVTLRAFRQRIRDVHVPSEVTPDLTTAFVPVEVTLEGEAEGSELQIELRAPDGQLIEARQVPASEARTLFEVHRPQLWYPNGLGEQPLYTASVVLLNGETWLDHSARRIGLRRLRLVQDPVQGEPGRSFTFEVNNQPLFIGGANWIPDDLLLNRISPERYRTRLQQARDGNLTMIRVWGGGIYEQDVFYDLCDELGLLVWQDFMFACGLYPAHPEFLTSVRAEAVAAVTRLRHHPSLAIWAGNNEDYAIAESVGVAGPGIAPEAFPARAIYEGVLPEVCAQLDPQRLYWPGSPWGGVTSADPTIGDRHSWEVWHGPMAPYQDYLQYQGRFVSEFGLQSAPALSTLLSVLSEGERYPESRTVVHHNKATHGPTSAPDGHRRLAVYLADNLRATPDLAGYVYATQFVQAEAMRYAYRDFRSRFEQPGRYAVSGALVWQLNDCWPGTSWAIIDSAGIVKPAYHTIRRELAPLAVALRRQVDGVEVWVSNLLAQARTLSVQLYAYTLDGELMAQESRTVRALPGRRTDLPVWTAAGETLVYFAELSADGELLGRSSDFPEPYKYHDYGGADLRAERVEGGVRLSASRPTKGVWLDASEPLRWNDNFIDLRPGETRLLSAPDLRAETVEVRALGSGAQRLERAAVVPTS</sequence>
<dbReference type="RefSeq" id="WP_350242751.1">
    <property type="nucleotide sequence ID" value="NZ_CP158299.1"/>
</dbReference>
<evidence type="ECO:0000259" key="15">
    <source>
        <dbReference type="Pfam" id="PF17753"/>
    </source>
</evidence>
<dbReference type="EMBL" id="CP158299">
    <property type="protein sequence ID" value="XBV84714.1"/>
    <property type="molecule type" value="Genomic_DNA"/>
</dbReference>
<evidence type="ECO:0000256" key="6">
    <source>
        <dbReference type="ARBA" id="ARBA00022525"/>
    </source>
</evidence>
<dbReference type="EC" id="3.2.1.25" evidence="5"/>
<evidence type="ECO:0000259" key="14">
    <source>
        <dbReference type="Pfam" id="PF00703"/>
    </source>
</evidence>
<protein>
    <recommendedName>
        <fullName evidence="11">Beta-mannosidase B</fullName>
        <ecNumber evidence="5">3.2.1.25</ecNumber>
    </recommendedName>
    <alternativeName>
        <fullName evidence="12">Mannanase B</fullName>
    </alternativeName>
</protein>
<feature type="domain" description="Beta-mannosidase-like galactose-binding" evidence="17">
    <location>
        <begin position="19"/>
        <end position="188"/>
    </location>
</feature>
<evidence type="ECO:0000256" key="3">
    <source>
        <dbReference type="ARBA" id="ARBA00004740"/>
    </source>
</evidence>
<dbReference type="GO" id="GO:0006516">
    <property type="term" value="P:glycoprotein catabolic process"/>
    <property type="evidence" value="ECO:0007669"/>
    <property type="project" value="TreeGrafter"/>
</dbReference>
<evidence type="ECO:0000256" key="12">
    <source>
        <dbReference type="ARBA" id="ARBA00041614"/>
    </source>
</evidence>
<feature type="compositionally biased region" description="Polar residues" evidence="13">
    <location>
        <begin position="1"/>
        <end position="11"/>
    </location>
</feature>
<dbReference type="KEGG" id="dsc:ABOD76_14830"/>
<comment type="catalytic activity">
    <reaction evidence="1">
        <text>Hydrolysis of terminal, non-reducing beta-D-mannose residues in beta-D-mannosides.</text>
        <dbReference type="EC" id="3.2.1.25"/>
    </reaction>
</comment>
<dbReference type="SUPFAM" id="SSF49785">
    <property type="entry name" value="Galactose-binding domain-like"/>
    <property type="match status" value="1"/>
</dbReference>
<dbReference type="InterPro" id="IPR041625">
    <property type="entry name" value="Beta-mannosidase_Ig"/>
</dbReference>
<dbReference type="Gene3D" id="2.60.40.10">
    <property type="entry name" value="Immunoglobulins"/>
    <property type="match status" value="1"/>
</dbReference>
<dbReference type="Pfam" id="PF17786">
    <property type="entry name" value="Mannosidase_ig"/>
    <property type="match status" value="1"/>
</dbReference>
<comment type="subunit">
    <text evidence="4">Homodimer.</text>
</comment>
<name>A0AAU7U7N5_9DEIO</name>
<dbReference type="PANTHER" id="PTHR43730">
    <property type="entry name" value="BETA-MANNOSIDASE"/>
    <property type="match status" value="1"/>
</dbReference>
<evidence type="ECO:0000256" key="7">
    <source>
        <dbReference type="ARBA" id="ARBA00022801"/>
    </source>
</evidence>
<dbReference type="PANTHER" id="PTHR43730:SF1">
    <property type="entry name" value="BETA-MANNOSIDASE"/>
    <property type="match status" value="1"/>
</dbReference>
<dbReference type="GO" id="GO:0005975">
    <property type="term" value="P:carbohydrate metabolic process"/>
    <property type="evidence" value="ECO:0007669"/>
    <property type="project" value="InterPro"/>
</dbReference>
<dbReference type="GO" id="GO:0004567">
    <property type="term" value="F:beta-mannosidase activity"/>
    <property type="evidence" value="ECO:0007669"/>
    <property type="project" value="UniProtKB-EC"/>
</dbReference>
<feature type="domain" description="Mannosidase Ig/CBM-like" evidence="16">
    <location>
        <begin position="668"/>
        <end position="748"/>
    </location>
</feature>
<dbReference type="InterPro" id="IPR017853">
    <property type="entry name" value="GH"/>
</dbReference>
<keyword evidence="7 18" id="KW-0378">Hydrolase</keyword>
<dbReference type="InterPro" id="IPR050887">
    <property type="entry name" value="Beta-mannosidase_GH2"/>
</dbReference>
<reference evidence="18" key="1">
    <citation type="submission" date="2024-06" db="EMBL/GenBank/DDBJ databases">
        <title>Draft Genome Sequence of Deinococcus sonorensis Type Strain KR-87, a Biofilm Producing Representative of the Genus Deinococcus.</title>
        <authorList>
            <person name="Boren L.S."/>
            <person name="Grosso R.A."/>
            <person name="Hugenberg-Cox A.N."/>
            <person name="Hill J.T.E."/>
            <person name="Albert C.M."/>
            <person name="Tuohy J.M."/>
        </authorList>
    </citation>
    <scope>NUCLEOTIDE SEQUENCE</scope>
    <source>
        <strain evidence="18">KR-87</strain>
    </source>
</reference>
<comment type="similarity">
    <text evidence="10">Belongs to the glycosyl hydrolase 2 family. Beta-mannosidase B subfamily.</text>
</comment>
<dbReference type="SUPFAM" id="SSF51445">
    <property type="entry name" value="(Trans)glycosidases"/>
    <property type="match status" value="1"/>
</dbReference>
<accession>A0AAU7U7N5</accession>
<comment type="pathway">
    <text evidence="3">Glycan metabolism; N-glycan degradation.</text>
</comment>
<evidence type="ECO:0000256" key="9">
    <source>
        <dbReference type="ARBA" id="ARBA00023295"/>
    </source>
</evidence>
<evidence type="ECO:0000256" key="2">
    <source>
        <dbReference type="ARBA" id="ARBA00004613"/>
    </source>
</evidence>
<evidence type="ECO:0000259" key="17">
    <source>
        <dbReference type="Pfam" id="PF22666"/>
    </source>
</evidence>
<dbReference type="FunFam" id="3.20.20.80:FF:000050">
    <property type="entry name" value="Beta-mannosidase B"/>
    <property type="match status" value="1"/>
</dbReference>
<evidence type="ECO:0000259" key="16">
    <source>
        <dbReference type="Pfam" id="PF17786"/>
    </source>
</evidence>
<proteinExistence type="inferred from homology"/>
<dbReference type="InterPro" id="IPR008979">
    <property type="entry name" value="Galactose-bd-like_sf"/>
</dbReference>
<dbReference type="Pfam" id="PF00703">
    <property type="entry name" value="Glyco_hydro_2"/>
    <property type="match status" value="1"/>
</dbReference>
<dbReference type="InterPro" id="IPR041447">
    <property type="entry name" value="Mannosidase_ig"/>
</dbReference>
<keyword evidence="9" id="KW-0326">Glycosidase</keyword>
<keyword evidence="6" id="KW-0964">Secreted</keyword>
<gene>
    <name evidence="18" type="ORF">ABOD76_14830</name>
</gene>
<dbReference type="SUPFAM" id="SSF49303">
    <property type="entry name" value="beta-Galactosidase/glucuronidase domain"/>
    <property type="match status" value="2"/>
</dbReference>
<dbReference type="InterPro" id="IPR054593">
    <property type="entry name" value="Beta-mannosidase-like_N2"/>
</dbReference>
<dbReference type="InterPro" id="IPR006102">
    <property type="entry name" value="Ig-like_GH2"/>
</dbReference>
<evidence type="ECO:0000256" key="1">
    <source>
        <dbReference type="ARBA" id="ARBA00000829"/>
    </source>
</evidence>
<feature type="domain" description="Glycoside hydrolase family 2 immunoglobulin-like beta-sandwich" evidence="14">
    <location>
        <begin position="198"/>
        <end position="300"/>
    </location>
</feature>
<dbReference type="Pfam" id="PF22666">
    <property type="entry name" value="Glyco_hydro_2_N2"/>
    <property type="match status" value="1"/>
</dbReference>
<keyword evidence="8" id="KW-0325">Glycoprotein</keyword>
<evidence type="ECO:0000256" key="11">
    <source>
        <dbReference type="ARBA" id="ARBA00041069"/>
    </source>
</evidence>
<feature type="compositionally biased region" description="Basic and acidic residues" evidence="13">
    <location>
        <begin position="13"/>
        <end position="25"/>
    </location>
</feature>